<accession>A0A5B6X010</accession>
<dbReference type="SUPFAM" id="SSF53098">
    <property type="entry name" value="Ribonuclease H-like"/>
    <property type="match status" value="1"/>
</dbReference>
<dbReference type="Proteomes" id="UP000325315">
    <property type="component" value="Unassembled WGS sequence"/>
</dbReference>
<keyword evidence="2" id="KW-0548">Nucleotidyltransferase</keyword>
<comment type="caution">
    <text evidence="2">The sequence shown here is derived from an EMBL/GenBank/DDBJ whole genome shotgun (WGS) entry which is preliminary data.</text>
</comment>
<dbReference type="Pfam" id="PF24626">
    <property type="entry name" value="SH3_Tf2-1"/>
    <property type="match status" value="1"/>
</dbReference>
<evidence type="ECO:0000313" key="3">
    <source>
        <dbReference type="Proteomes" id="UP000325315"/>
    </source>
</evidence>
<evidence type="ECO:0000259" key="1">
    <source>
        <dbReference type="Pfam" id="PF24626"/>
    </source>
</evidence>
<sequence length="347" mass="39986">MDRLTKSAHFIPVRTDYSLQKLAKLYVSEIVRVHRVPVSIISDRDHRFTSRLWGKLHEALGTRLDFSTAFYPHTDSQSERVIQILDVNGLCKRLPRQLGGLFSIGGTELGERRILCPELVSDTKDKVRLIRDLLKKASNIQKSYADLKRREIEYSIGDFVFLKVSPWKKILKFGRNGNLSPRFIGPYLILRRVGPVAYQLKLPPELEWIHDVFYISMLRHYRSDPIRIIPVDEIKVRSDLSFEEEPIQILDRDVKVKRKTIPLVKVLWNTMARRRPRGSLRMLCDSNILICSDQVARVAQDDYGPTVGSSVGMGGLVISPHGMKGWTEIECRGWMGRICILVYLLPH</sequence>
<gene>
    <name evidence="2" type="ORF">EPI10_030503</name>
</gene>
<dbReference type="AlphaFoldDB" id="A0A5B6X010"/>
<dbReference type="EMBL" id="SMMG02000001">
    <property type="protein sequence ID" value="KAA3486614.1"/>
    <property type="molecule type" value="Genomic_DNA"/>
</dbReference>
<dbReference type="PANTHER" id="PTHR46148:SF44">
    <property type="entry name" value="GAG-POL POLYPROTEIN"/>
    <property type="match status" value="1"/>
</dbReference>
<dbReference type="OrthoDB" id="1000719at2759"/>
<keyword evidence="3" id="KW-1185">Reference proteome</keyword>
<proteinExistence type="predicted"/>
<dbReference type="Gene3D" id="3.30.420.10">
    <property type="entry name" value="Ribonuclease H-like superfamily/Ribonuclease H"/>
    <property type="match status" value="1"/>
</dbReference>
<dbReference type="GO" id="GO:0003964">
    <property type="term" value="F:RNA-directed DNA polymerase activity"/>
    <property type="evidence" value="ECO:0007669"/>
    <property type="project" value="UniProtKB-KW"/>
</dbReference>
<keyword evidence="2" id="KW-0695">RNA-directed DNA polymerase</keyword>
<feature type="domain" description="Tf2-1-like SH3-like" evidence="1">
    <location>
        <begin position="157"/>
        <end position="222"/>
    </location>
</feature>
<evidence type="ECO:0000313" key="2">
    <source>
        <dbReference type="EMBL" id="KAA3486614.1"/>
    </source>
</evidence>
<protein>
    <submittedName>
        <fullName evidence="2">Reverse transcriptase</fullName>
    </submittedName>
</protein>
<name>A0A5B6X010_9ROSI</name>
<keyword evidence="2" id="KW-0808">Transferase</keyword>
<dbReference type="PANTHER" id="PTHR46148">
    <property type="entry name" value="CHROMO DOMAIN-CONTAINING PROTEIN"/>
    <property type="match status" value="1"/>
</dbReference>
<dbReference type="GO" id="GO:0003676">
    <property type="term" value="F:nucleic acid binding"/>
    <property type="evidence" value="ECO:0007669"/>
    <property type="project" value="InterPro"/>
</dbReference>
<dbReference type="InterPro" id="IPR012337">
    <property type="entry name" value="RNaseH-like_sf"/>
</dbReference>
<dbReference type="InterPro" id="IPR056924">
    <property type="entry name" value="SH3_Tf2-1"/>
</dbReference>
<dbReference type="InterPro" id="IPR036397">
    <property type="entry name" value="RNaseH_sf"/>
</dbReference>
<reference evidence="2" key="1">
    <citation type="submission" date="2019-08" db="EMBL/GenBank/DDBJ databases">
        <authorList>
            <person name="Liu F."/>
        </authorList>
    </citation>
    <scope>NUCLEOTIDE SEQUENCE [LARGE SCALE GENOMIC DNA]</scope>
    <source>
        <strain evidence="2">PA1801</strain>
        <tissue evidence="2">Leaf</tissue>
    </source>
</reference>
<organism evidence="2 3">
    <name type="scientific">Gossypium australe</name>
    <dbReference type="NCBI Taxonomy" id="47621"/>
    <lineage>
        <taxon>Eukaryota</taxon>
        <taxon>Viridiplantae</taxon>
        <taxon>Streptophyta</taxon>
        <taxon>Embryophyta</taxon>
        <taxon>Tracheophyta</taxon>
        <taxon>Spermatophyta</taxon>
        <taxon>Magnoliopsida</taxon>
        <taxon>eudicotyledons</taxon>
        <taxon>Gunneridae</taxon>
        <taxon>Pentapetalae</taxon>
        <taxon>rosids</taxon>
        <taxon>malvids</taxon>
        <taxon>Malvales</taxon>
        <taxon>Malvaceae</taxon>
        <taxon>Malvoideae</taxon>
        <taxon>Gossypium</taxon>
    </lineage>
</organism>